<dbReference type="InterPro" id="IPR050438">
    <property type="entry name" value="LMW_PTPase"/>
</dbReference>
<sequence length="205" mass="21638">MSVPPGVAVDPPFRVLMVCTANLCRSPMGERLLRAAVTRPGGAPAWEITSGGVQGFDALPMHAMAAQTLQERGIDVDGFASRPLSREMLEESDLVLTATRAHRAAAVQLAPRTIKRTFTLFQFARLAAAVPPMGPMSPERAGRSLVAEALLARSDVPAATGDEDDLKDPIGLPIEAFRRCADEIATAVAAIVLPVGLGPARVVHD</sequence>
<dbReference type="InterPro" id="IPR023485">
    <property type="entry name" value="Ptyr_pPase"/>
</dbReference>
<dbReference type="Gene3D" id="3.40.50.2300">
    <property type="match status" value="1"/>
</dbReference>
<dbReference type="SUPFAM" id="SSF52788">
    <property type="entry name" value="Phosphotyrosine protein phosphatases I"/>
    <property type="match status" value="1"/>
</dbReference>
<dbReference type="InterPro" id="IPR036196">
    <property type="entry name" value="Ptyr_pPase_sf"/>
</dbReference>
<keyword evidence="3" id="KW-1185">Reference proteome</keyword>
<protein>
    <recommendedName>
        <fullName evidence="1">Phosphotyrosine protein phosphatase I domain-containing protein</fullName>
    </recommendedName>
</protein>
<dbReference type="EMBL" id="JAERWL010000009">
    <property type="protein sequence ID" value="MBM9476856.1"/>
    <property type="molecule type" value="Genomic_DNA"/>
</dbReference>
<dbReference type="AlphaFoldDB" id="A0A938YFR2"/>
<dbReference type="PANTHER" id="PTHR11717:SF31">
    <property type="entry name" value="LOW MOLECULAR WEIGHT PROTEIN-TYROSINE-PHOSPHATASE ETP-RELATED"/>
    <property type="match status" value="1"/>
</dbReference>
<dbReference type="RefSeq" id="WP_205256980.1">
    <property type="nucleotide sequence ID" value="NZ_BAAAPV010000001.1"/>
</dbReference>
<gene>
    <name evidence="2" type="ORF">JL107_10395</name>
</gene>
<reference evidence="2" key="1">
    <citation type="submission" date="2021-01" db="EMBL/GenBank/DDBJ databases">
        <title>KCTC 19127 draft genome.</title>
        <authorList>
            <person name="An D."/>
        </authorList>
    </citation>
    <scope>NUCLEOTIDE SEQUENCE</scope>
    <source>
        <strain evidence="2">KCTC 19127</strain>
    </source>
</reference>
<dbReference type="Proteomes" id="UP000663801">
    <property type="component" value="Unassembled WGS sequence"/>
</dbReference>
<dbReference type="SMART" id="SM00226">
    <property type="entry name" value="LMWPc"/>
    <property type="match status" value="1"/>
</dbReference>
<dbReference type="Pfam" id="PF01451">
    <property type="entry name" value="LMWPc"/>
    <property type="match status" value="1"/>
</dbReference>
<comment type="caution">
    <text evidence="2">The sequence shown here is derived from an EMBL/GenBank/DDBJ whole genome shotgun (WGS) entry which is preliminary data.</text>
</comment>
<dbReference type="PANTHER" id="PTHR11717">
    <property type="entry name" value="LOW MOLECULAR WEIGHT PROTEIN TYROSINE PHOSPHATASE"/>
    <property type="match status" value="1"/>
</dbReference>
<evidence type="ECO:0000313" key="2">
    <source>
        <dbReference type="EMBL" id="MBM9476856.1"/>
    </source>
</evidence>
<organism evidence="2 3">
    <name type="scientific">Nakamurella flavida</name>
    <dbReference type="NCBI Taxonomy" id="363630"/>
    <lineage>
        <taxon>Bacteria</taxon>
        <taxon>Bacillati</taxon>
        <taxon>Actinomycetota</taxon>
        <taxon>Actinomycetes</taxon>
        <taxon>Nakamurellales</taxon>
        <taxon>Nakamurellaceae</taxon>
        <taxon>Nakamurella</taxon>
    </lineage>
</organism>
<proteinExistence type="predicted"/>
<accession>A0A938YFR2</accession>
<name>A0A938YFR2_9ACTN</name>
<evidence type="ECO:0000313" key="3">
    <source>
        <dbReference type="Proteomes" id="UP000663801"/>
    </source>
</evidence>
<feature type="domain" description="Phosphotyrosine protein phosphatase I" evidence="1">
    <location>
        <begin position="13"/>
        <end position="194"/>
    </location>
</feature>
<evidence type="ECO:0000259" key="1">
    <source>
        <dbReference type="SMART" id="SM00226"/>
    </source>
</evidence>
<dbReference type="GO" id="GO:0004725">
    <property type="term" value="F:protein tyrosine phosphatase activity"/>
    <property type="evidence" value="ECO:0007669"/>
    <property type="project" value="TreeGrafter"/>
</dbReference>